<protein>
    <recommendedName>
        <fullName evidence="1">Helicase Helix-turn-helix domain-containing protein</fullName>
    </recommendedName>
</protein>
<reference evidence="2 3" key="1">
    <citation type="journal article" date="2013" name="Genome Announc.">
        <title>Genome Sequence of Staphylococcus massiliensis Strain S46, Isolated from the Surface of Healthy Human Skin.</title>
        <authorList>
            <person name="Srivastav R."/>
            <person name="Singh A."/>
            <person name="Jangir P.K."/>
            <person name="Kumari C."/>
            <person name="Muduli S."/>
            <person name="Sharma R."/>
        </authorList>
    </citation>
    <scope>NUCLEOTIDE SEQUENCE [LARGE SCALE GENOMIC DNA]</scope>
    <source>
        <strain evidence="2 3">S46</strain>
    </source>
</reference>
<dbReference type="RefSeq" id="WP_009382448.1">
    <property type="nucleotide sequence ID" value="NZ_AMSQ01000004.1"/>
</dbReference>
<dbReference type="PATRIC" id="fig|1229783.3.peg.585"/>
<dbReference type="Pfam" id="PF14493">
    <property type="entry name" value="HTH_40"/>
    <property type="match status" value="1"/>
</dbReference>
<comment type="caution">
    <text evidence="2">The sequence shown here is derived from an EMBL/GenBank/DDBJ whole genome shotgun (WGS) entry which is preliminary data.</text>
</comment>
<dbReference type="EMBL" id="AMSQ01000004">
    <property type="protein sequence ID" value="EKU49809.1"/>
    <property type="molecule type" value="Genomic_DNA"/>
</dbReference>
<proteinExistence type="predicted"/>
<dbReference type="OrthoDB" id="2354672at2"/>
<dbReference type="AlphaFoldDB" id="K9ARA0"/>
<name>K9ARA0_9STAP</name>
<organism evidence="2 3">
    <name type="scientific">Staphylococcus massiliensis S46</name>
    <dbReference type="NCBI Taxonomy" id="1229783"/>
    <lineage>
        <taxon>Bacteria</taxon>
        <taxon>Bacillati</taxon>
        <taxon>Bacillota</taxon>
        <taxon>Bacilli</taxon>
        <taxon>Bacillales</taxon>
        <taxon>Staphylococcaceae</taxon>
        <taxon>Staphylococcus</taxon>
    </lineage>
</organism>
<dbReference type="Proteomes" id="UP000009885">
    <property type="component" value="Unassembled WGS sequence"/>
</dbReference>
<feature type="domain" description="Helicase Helix-turn-helix" evidence="1">
    <location>
        <begin position="227"/>
        <end position="307"/>
    </location>
</feature>
<evidence type="ECO:0000313" key="3">
    <source>
        <dbReference type="Proteomes" id="UP000009885"/>
    </source>
</evidence>
<dbReference type="eggNOG" id="COG4955">
    <property type="taxonomic scope" value="Bacteria"/>
</dbReference>
<keyword evidence="3" id="KW-1185">Reference proteome</keyword>
<sequence length="321" mass="37637">MERAVQILKQRTFNYKTEKSIFNIITGKKSHQTFFDACIQDTLPLYQSMPNLNSQTFLQLLQSSDNTSDSLPKLFGHTYMSMRDTFTTIQLLVQVVSQYISDNAKYLPITSNLNIQQKVKGLFKEMKEEETISQLEDELMTLFEVLESELEVPLLHYYLDGYDEHAYTRQQVSLITSLSLKEVWFHELIALHHLVKAISNQDTYPLLSRCVEKPTLLHQTFTTYQQLLKEPDVKIEDMAARKNVKPNTIEDHILELFIKGYLHDFRPYVPSEGYADLKAAFLKAPNQRLKYFKEAFPDWSYFQIKMAFVKVRKEVYDASRK</sequence>
<gene>
    <name evidence="2" type="ORF">C273_02895</name>
</gene>
<dbReference type="STRING" id="1229783.C273_02895"/>
<evidence type="ECO:0000259" key="1">
    <source>
        <dbReference type="Pfam" id="PF14493"/>
    </source>
</evidence>
<evidence type="ECO:0000313" key="2">
    <source>
        <dbReference type="EMBL" id="EKU49809.1"/>
    </source>
</evidence>
<dbReference type="InterPro" id="IPR029491">
    <property type="entry name" value="Helicase_HTH"/>
</dbReference>
<accession>K9ARA0</accession>